<proteinExistence type="predicted"/>
<evidence type="ECO:0000313" key="2">
    <source>
        <dbReference type="Proteomes" id="UP001412067"/>
    </source>
</evidence>
<name>A0ABR2LG91_9ASPA</name>
<gene>
    <name evidence="1" type="ORF">KSP40_PGU009452</name>
</gene>
<evidence type="ECO:0000313" key="1">
    <source>
        <dbReference type="EMBL" id="KAK8939823.1"/>
    </source>
</evidence>
<comment type="caution">
    <text evidence="1">The sequence shown here is derived from an EMBL/GenBank/DDBJ whole genome shotgun (WGS) entry which is preliminary data.</text>
</comment>
<sequence length="180" mass="20367">METECSNQRGEVASPYEAFWGVFQGGRVETEQTPPEPLQSKMLQSLGGVGCRKFCPLDFLSHRNCDPSLLFVQPQVSIKVIDIEGRVVENMLLFHYLVHVLEVHFLSRQTSYKSKSWSLTQFVKKLRSLAALQDQIASGLTLLCWRRRTLSSNLPATFRQHSHLQPLHIPPSTASNAGFQ</sequence>
<organism evidence="1 2">
    <name type="scientific">Platanthera guangdongensis</name>
    <dbReference type="NCBI Taxonomy" id="2320717"/>
    <lineage>
        <taxon>Eukaryota</taxon>
        <taxon>Viridiplantae</taxon>
        <taxon>Streptophyta</taxon>
        <taxon>Embryophyta</taxon>
        <taxon>Tracheophyta</taxon>
        <taxon>Spermatophyta</taxon>
        <taxon>Magnoliopsida</taxon>
        <taxon>Liliopsida</taxon>
        <taxon>Asparagales</taxon>
        <taxon>Orchidaceae</taxon>
        <taxon>Orchidoideae</taxon>
        <taxon>Orchideae</taxon>
        <taxon>Orchidinae</taxon>
        <taxon>Platanthera</taxon>
    </lineage>
</organism>
<accession>A0ABR2LG91</accession>
<dbReference type="Proteomes" id="UP001412067">
    <property type="component" value="Unassembled WGS sequence"/>
</dbReference>
<dbReference type="EMBL" id="JBBWWR010000020">
    <property type="protein sequence ID" value="KAK8939823.1"/>
    <property type="molecule type" value="Genomic_DNA"/>
</dbReference>
<keyword evidence="2" id="KW-1185">Reference proteome</keyword>
<reference evidence="1 2" key="1">
    <citation type="journal article" date="2022" name="Nat. Plants">
        <title>Genomes of leafy and leafless Platanthera orchids illuminate the evolution of mycoheterotrophy.</title>
        <authorList>
            <person name="Li M.H."/>
            <person name="Liu K.W."/>
            <person name="Li Z."/>
            <person name="Lu H.C."/>
            <person name="Ye Q.L."/>
            <person name="Zhang D."/>
            <person name="Wang J.Y."/>
            <person name="Li Y.F."/>
            <person name="Zhong Z.M."/>
            <person name="Liu X."/>
            <person name="Yu X."/>
            <person name="Liu D.K."/>
            <person name="Tu X.D."/>
            <person name="Liu B."/>
            <person name="Hao Y."/>
            <person name="Liao X.Y."/>
            <person name="Jiang Y.T."/>
            <person name="Sun W.H."/>
            <person name="Chen J."/>
            <person name="Chen Y.Q."/>
            <person name="Ai Y."/>
            <person name="Zhai J.W."/>
            <person name="Wu S.S."/>
            <person name="Zhou Z."/>
            <person name="Hsiao Y.Y."/>
            <person name="Wu W.L."/>
            <person name="Chen Y.Y."/>
            <person name="Lin Y.F."/>
            <person name="Hsu J.L."/>
            <person name="Li C.Y."/>
            <person name="Wang Z.W."/>
            <person name="Zhao X."/>
            <person name="Zhong W.Y."/>
            <person name="Ma X.K."/>
            <person name="Ma L."/>
            <person name="Huang J."/>
            <person name="Chen G.Z."/>
            <person name="Huang M.Z."/>
            <person name="Huang L."/>
            <person name="Peng D.H."/>
            <person name="Luo Y.B."/>
            <person name="Zou S.Q."/>
            <person name="Chen S.P."/>
            <person name="Lan S."/>
            <person name="Tsai W.C."/>
            <person name="Van de Peer Y."/>
            <person name="Liu Z.J."/>
        </authorList>
    </citation>
    <scope>NUCLEOTIDE SEQUENCE [LARGE SCALE GENOMIC DNA]</scope>
    <source>
        <strain evidence="1">Lor288</strain>
    </source>
</reference>
<protein>
    <submittedName>
        <fullName evidence="1">Uncharacterized protein</fullName>
    </submittedName>
</protein>